<dbReference type="Pfam" id="PF20241">
    <property type="entry name" value="DUF6598"/>
    <property type="match status" value="1"/>
</dbReference>
<evidence type="ECO:0000313" key="3">
    <source>
        <dbReference type="Proteomes" id="UP000595140"/>
    </source>
</evidence>
<name>A0A484L1K9_9ASTE</name>
<feature type="domain" description="DUF6598" evidence="1">
    <location>
        <begin position="7"/>
        <end position="224"/>
    </location>
</feature>
<dbReference type="OrthoDB" id="1744787at2759"/>
<dbReference type="EMBL" id="OOIL02000889">
    <property type="protein sequence ID" value="VFQ70193.1"/>
    <property type="molecule type" value="Genomic_DNA"/>
</dbReference>
<dbReference type="PANTHER" id="PTHR33065:SF88">
    <property type="entry name" value="OS11G0104220 PROTEIN"/>
    <property type="match status" value="1"/>
</dbReference>
<accession>A0A484L1K9</accession>
<keyword evidence="3" id="KW-1185">Reference proteome</keyword>
<sequence length="283" mass="32607">MPQPSELMQFYSIFIGRKNLAALKIFGTVEFSFHGNPRYLFKRACDEAIEVEDSQKVLPFLEVYKSFSDYGLLELKVDLKDVRGKYQNKGFATYDLRFPCRYSSYNTQICSVLPGKDGFCALHYSIFPRACQANIEIFFKIKSAQLGAGKIYGSAIARYSNFDYSTKLKRDYFRCVLFQTIEKDPVHLKNDEEELISKSVVVVPMDASLIIDVDFFCMSPKDRLLGKRKFKIGDCCFQTDTETKNYEFCIEITWTDGLHDGQSELHKHEATNDMPKLEMEAAE</sequence>
<dbReference type="Proteomes" id="UP000595140">
    <property type="component" value="Unassembled WGS sequence"/>
</dbReference>
<proteinExistence type="predicted"/>
<organism evidence="2 3">
    <name type="scientific">Cuscuta campestris</name>
    <dbReference type="NCBI Taxonomy" id="132261"/>
    <lineage>
        <taxon>Eukaryota</taxon>
        <taxon>Viridiplantae</taxon>
        <taxon>Streptophyta</taxon>
        <taxon>Embryophyta</taxon>
        <taxon>Tracheophyta</taxon>
        <taxon>Spermatophyta</taxon>
        <taxon>Magnoliopsida</taxon>
        <taxon>eudicotyledons</taxon>
        <taxon>Gunneridae</taxon>
        <taxon>Pentapetalae</taxon>
        <taxon>asterids</taxon>
        <taxon>lamiids</taxon>
        <taxon>Solanales</taxon>
        <taxon>Convolvulaceae</taxon>
        <taxon>Cuscuteae</taxon>
        <taxon>Cuscuta</taxon>
        <taxon>Cuscuta subgen. Grammica</taxon>
        <taxon>Cuscuta sect. Cleistogrammica</taxon>
    </lineage>
</organism>
<evidence type="ECO:0000259" key="1">
    <source>
        <dbReference type="Pfam" id="PF20241"/>
    </source>
</evidence>
<gene>
    <name evidence="2" type="ORF">CCAM_LOCUS11969</name>
</gene>
<protein>
    <recommendedName>
        <fullName evidence="1">DUF6598 domain-containing protein</fullName>
    </recommendedName>
</protein>
<dbReference type="PANTHER" id="PTHR33065">
    <property type="entry name" value="OS07G0486400 PROTEIN"/>
    <property type="match status" value="1"/>
</dbReference>
<dbReference type="InterPro" id="IPR046533">
    <property type="entry name" value="DUF6598"/>
</dbReference>
<evidence type="ECO:0000313" key="2">
    <source>
        <dbReference type="EMBL" id="VFQ70193.1"/>
    </source>
</evidence>
<dbReference type="AlphaFoldDB" id="A0A484L1K9"/>
<reference evidence="2 3" key="1">
    <citation type="submission" date="2018-04" db="EMBL/GenBank/DDBJ databases">
        <authorList>
            <person name="Vogel A."/>
        </authorList>
    </citation>
    <scope>NUCLEOTIDE SEQUENCE [LARGE SCALE GENOMIC DNA]</scope>
</reference>